<evidence type="ECO:0000313" key="1">
    <source>
        <dbReference type="Proteomes" id="UP000504610"/>
    </source>
</evidence>
<protein>
    <submittedName>
        <fullName evidence="2 3">Isochorismate synthase 1, chloroplastic isoform X1</fullName>
    </submittedName>
</protein>
<dbReference type="AlphaFoldDB" id="A0A6J0KS14"/>
<dbReference type="Proteomes" id="UP000504610">
    <property type="component" value="Unplaced"/>
</dbReference>
<keyword evidence="1" id="KW-1185">Reference proteome</keyword>
<evidence type="ECO:0000313" key="2">
    <source>
        <dbReference type="RefSeq" id="XP_018450281.1"/>
    </source>
</evidence>
<organism evidence="1 2">
    <name type="scientific">Raphanus sativus</name>
    <name type="common">Radish</name>
    <name type="synonym">Raphanus raphanistrum var. sativus</name>
    <dbReference type="NCBI Taxonomy" id="3726"/>
    <lineage>
        <taxon>Eukaryota</taxon>
        <taxon>Viridiplantae</taxon>
        <taxon>Streptophyta</taxon>
        <taxon>Embryophyta</taxon>
        <taxon>Tracheophyta</taxon>
        <taxon>Spermatophyta</taxon>
        <taxon>Magnoliopsida</taxon>
        <taxon>eudicotyledons</taxon>
        <taxon>Gunneridae</taxon>
        <taxon>Pentapetalae</taxon>
        <taxon>rosids</taxon>
        <taxon>malvids</taxon>
        <taxon>Brassicales</taxon>
        <taxon>Brassicaceae</taxon>
        <taxon>Brassiceae</taxon>
        <taxon>Raphanus</taxon>
    </lineage>
</organism>
<gene>
    <name evidence="2 3" type="primary">LOC108821786</name>
</gene>
<dbReference type="OrthoDB" id="1432052at2759"/>
<dbReference type="RefSeq" id="XP_018450281.1">
    <property type="nucleotide sequence ID" value="XM_018594779.2"/>
</dbReference>
<sequence length="116" mass="13438">MKGAYYPVVEKASEMIKQKRSSLSKVVLACNSIVIRYSIYHYDPIAWLPQLQQHQGHDAYHQFCLQPPGAPDFVGNTVCYKNLRDFSKRISKVSAVKLWLLLGLNNRIILRVHNYF</sequence>
<dbReference type="GO" id="GO:0042372">
    <property type="term" value="P:phylloquinone biosynthetic process"/>
    <property type="evidence" value="ECO:0007669"/>
    <property type="project" value="TreeGrafter"/>
</dbReference>
<name>A0A6J0KS14_RAPSA</name>
<dbReference type="InterPro" id="IPR044250">
    <property type="entry name" value="MenF-like"/>
</dbReference>
<dbReference type="GeneID" id="108821786"/>
<accession>A0A6J0KS14</accession>
<dbReference type="GO" id="GO:0008909">
    <property type="term" value="F:isochorismate synthase activity"/>
    <property type="evidence" value="ECO:0007669"/>
    <property type="project" value="InterPro"/>
</dbReference>
<evidence type="ECO:0000313" key="3">
    <source>
        <dbReference type="RefSeq" id="XP_018450282.1"/>
    </source>
</evidence>
<dbReference type="PANTHER" id="PTHR47253:SF8">
    <property type="entry name" value="ISOCHORISMATE SYNTHASE 1, CHLOROPLASTIC"/>
    <property type="match status" value="1"/>
</dbReference>
<dbReference type="RefSeq" id="XP_018450282.1">
    <property type="nucleotide sequence ID" value="XM_018594780.2"/>
</dbReference>
<dbReference type="KEGG" id="rsz:108821786"/>
<dbReference type="PANTHER" id="PTHR47253">
    <property type="match status" value="1"/>
</dbReference>
<proteinExistence type="predicted"/>
<reference evidence="2 3" key="1">
    <citation type="submission" date="2025-04" db="UniProtKB">
        <authorList>
            <consortium name="RefSeq"/>
        </authorList>
    </citation>
    <scope>IDENTIFICATION</scope>
    <source>
        <tissue evidence="2 3">Leaf</tissue>
    </source>
</reference>
<dbReference type="GO" id="GO:0009536">
    <property type="term" value="C:plastid"/>
    <property type="evidence" value="ECO:0007669"/>
    <property type="project" value="TreeGrafter"/>
</dbReference>